<dbReference type="RefSeq" id="WP_386801903.1">
    <property type="nucleotide sequence ID" value="NZ_JBHTMU010000006.1"/>
</dbReference>
<dbReference type="Pfam" id="PF03938">
    <property type="entry name" value="OmpH"/>
    <property type="match status" value="1"/>
</dbReference>
<evidence type="ECO:0000256" key="2">
    <source>
        <dbReference type="ARBA" id="ARBA00022729"/>
    </source>
</evidence>
<dbReference type="Gene3D" id="3.30.910.20">
    <property type="entry name" value="Skp domain"/>
    <property type="match status" value="1"/>
</dbReference>
<dbReference type="InterPro" id="IPR005632">
    <property type="entry name" value="Chaperone_Skp"/>
</dbReference>
<dbReference type="SMART" id="SM00935">
    <property type="entry name" value="OmpH"/>
    <property type="match status" value="1"/>
</dbReference>
<comment type="similarity">
    <text evidence="1">Belongs to the Skp family.</text>
</comment>
<feature type="signal peptide" evidence="3">
    <location>
        <begin position="1"/>
        <end position="22"/>
    </location>
</feature>
<dbReference type="PANTHER" id="PTHR35089:SF1">
    <property type="entry name" value="CHAPERONE PROTEIN SKP"/>
    <property type="match status" value="1"/>
</dbReference>
<evidence type="ECO:0000313" key="4">
    <source>
        <dbReference type="EMBL" id="MFD1341839.1"/>
    </source>
</evidence>
<dbReference type="EMBL" id="JBHTMU010000006">
    <property type="protein sequence ID" value="MFD1341839.1"/>
    <property type="molecule type" value="Genomic_DNA"/>
</dbReference>
<sequence length="187" mass="20370">MRMRIALAAALLALALPGHAGAQQQPAPIAPGPSAILTIEPDRFYAESAFGARVSREIEAEGQAIAAENRRIEADLTEEERRLTEERDRVPADEFRALADAFDEKVQSLRQTQDAKARALGTRSEEERRRFLDAAQPVLTRLLADRGAAMILDRRSVFFSLATTDVTDAAIARVNAAFGDGSALPEN</sequence>
<gene>
    <name evidence="4" type="ORF">ACFQ4E_05345</name>
</gene>
<dbReference type="InterPro" id="IPR024930">
    <property type="entry name" value="Skp_dom_sf"/>
</dbReference>
<protein>
    <submittedName>
        <fullName evidence="4">OmpH family outer membrane protein</fullName>
    </submittedName>
</protein>
<evidence type="ECO:0000256" key="1">
    <source>
        <dbReference type="ARBA" id="ARBA00009091"/>
    </source>
</evidence>
<feature type="chain" id="PRO_5045418894" evidence="3">
    <location>
        <begin position="23"/>
        <end position="187"/>
    </location>
</feature>
<organism evidence="4 5">
    <name type="scientific">Litorisediminicola beolgyonensis</name>
    <dbReference type="NCBI Taxonomy" id="1173614"/>
    <lineage>
        <taxon>Bacteria</taxon>
        <taxon>Pseudomonadati</taxon>
        <taxon>Pseudomonadota</taxon>
        <taxon>Alphaproteobacteria</taxon>
        <taxon>Rhodobacterales</taxon>
        <taxon>Paracoccaceae</taxon>
        <taxon>Litorisediminicola</taxon>
    </lineage>
</organism>
<dbReference type="PANTHER" id="PTHR35089">
    <property type="entry name" value="CHAPERONE PROTEIN SKP"/>
    <property type="match status" value="1"/>
</dbReference>
<dbReference type="SUPFAM" id="SSF111384">
    <property type="entry name" value="OmpH-like"/>
    <property type="match status" value="1"/>
</dbReference>
<reference evidence="5" key="1">
    <citation type="journal article" date="2019" name="Int. J. Syst. Evol. Microbiol.">
        <title>The Global Catalogue of Microorganisms (GCM) 10K type strain sequencing project: providing services to taxonomists for standard genome sequencing and annotation.</title>
        <authorList>
            <consortium name="The Broad Institute Genomics Platform"/>
            <consortium name="The Broad Institute Genome Sequencing Center for Infectious Disease"/>
            <person name="Wu L."/>
            <person name="Ma J."/>
        </authorList>
    </citation>
    <scope>NUCLEOTIDE SEQUENCE [LARGE SCALE GENOMIC DNA]</scope>
    <source>
        <strain evidence="5">CCUG 62953</strain>
    </source>
</reference>
<evidence type="ECO:0000256" key="3">
    <source>
        <dbReference type="SAM" id="SignalP"/>
    </source>
</evidence>
<name>A0ABW3ZFG5_9RHOB</name>
<dbReference type="Proteomes" id="UP001597135">
    <property type="component" value="Unassembled WGS sequence"/>
</dbReference>
<keyword evidence="2 3" id="KW-0732">Signal</keyword>
<comment type="caution">
    <text evidence="4">The sequence shown here is derived from an EMBL/GenBank/DDBJ whole genome shotgun (WGS) entry which is preliminary data.</text>
</comment>
<proteinExistence type="inferred from homology"/>
<accession>A0ABW3ZFG5</accession>
<evidence type="ECO:0000313" key="5">
    <source>
        <dbReference type="Proteomes" id="UP001597135"/>
    </source>
</evidence>
<keyword evidence="5" id="KW-1185">Reference proteome</keyword>